<dbReference type="AlphaFoldDB" id="A0A5B8UTS6"/>
<accession>A0A5B8UTS6</accession>
<name>A0A5B8UTS6_9SPHI</name>
<reference evidence="1 2" key="1">
    <citation type="journal article" date="2017" name="Curr. Microbiol.">
        <title>Mucilaginibacter ginsenosidivorans sp. nov., Isolated from Soil of Ginseng Field.</title>
        <authorList>
            <person name="Kim M.M."/>
            <person name="Siddiqi M.Z."/>
            <person name="Im W.T."/>
        </authorList>
    </citation>
    <scope>NUCLEOTIDE SEQUENCE [LARGE SCALE GENOMIC DNA]</scope>
    <source>
        <strain evidence="1 2">Gsoil 3017</strain>
    </source>
</reference>
<dbReference type="KEGG" id="mgin:FRZ54_06860"/>
<dbReference type="Proteomes" id="UP000321479">
    <property type="component" value="Chromosome"/>
</dbReference>
<dbReference type="SUPFAM" id="SSF54292">
    <property type="entry name" value="2Fe-2S ferredoxin-like"/>
    <property type="match status" value="1"/>
</dbReference>
<proteinExistence type="predicted"/>
<evidence type="ECO:0000313" key="2">
    <source>
        <dbReference type="Proteomes" id="UP000321479"/>
    </source>
</evidence>
<evidence type="ECO:0000313" key="1">
    <source>
        <dbReference type="EMBL" id="QEC62312.1"/>
    </source>
</evidence>
<dbReference type="InterPro" id="IPR012675">
    <property type="entry name" value="Beta-grasp_dom_sf"/>
</dbReference>
<dbReference type="InterPro" id="IPR001041">
    <property type="entry name" value="2Fe-2S_ferredoxin-type"/>
</dbReference>
<organism evidence="1 2">
    <name type="scientific">Mucilaginibacter ginsenosidivorans</name>
    <dbReference type="NCBI Taxonomy" id="398053"/>
    <lineage>
        <taxon>Bacteria</taxon>
        <taxon>Pseudomonadati</taxon>
        <taxon>Bacteroidota</taxon>
        <taxon>Sphingobacteriia</taxon>
        <taxon>Sphingobacteriales</taxon>
        <taxon>Sphingobacteriaceae</taxon>
        <taxon>Mucilaginibacter</taxon>
    </lineage>
</organism>
<dbReference type="CDD" id="cd00207">
    <property type="entry name" value="fer2"/>
    <property type="match status" value="1"/>
</dbReference>
<gene>
    <name evidence="1" type="ORF">FRZ54_06860</name>
</gene>
<dbReference type="GO" id="GO:0051536">
    <property type="term" value="F:iron-sulfur cluster binding"/>
    <property type="evidence" value="ECO:0007669"/>
    <property type="project" value="InterPro"/>
</dbReference>
<dbReference type="EMBL" id="CP042436">
    <property type="protein sequence ID" value="QEC62312.1"/>
    <property type="molecule type" value="Genomic_DNA"/>
</dbReference>
<keyword evidence="2" id="KW-1185">Reference proteome</keyword>
<dbReference type="InterPro" id="IPR036010">
    <property type="entry name" value="2Fe-2S_ferredoxin-like_sf"/>
</dbReference>
<dbReference type="Gene3D" id="3.10.20.30">
    <property type="match status" value="1"/>
</dbReference>
<sequence length="109" mass="12399">MQAPAKNITISVSYEGECHEIQTYTNEYRSLMMLIYDRICTESFGECLGMGKCGTCMVEVISCRRQPTGYDRNEDMTLLRNISAKENIRLSCQLIVDENMDGLKVKVLS</sequence>
<dbReference type="OrthoDB" id="9799640at2"/>
<dbReference type="RefSeq" id="WP_147030889.1">
    <property type="nucleotide sequence ID" value="NZ_CP042436.1"/>
</dbReference>
<protein>
    <submittedName>
        <fullName evidence="1">2Fe-2S iron-sulfur cluster binding domain-containing protein</fullName>
    </submittedName>
</protein>